<evidence type="ECO:0000313" key="7">
    <source>
        <dbReference type="EMBL" id="OGK55344.1"/>
    </source>
</evidence>
<evidence type="ECO:0000256" key="1">
    <source>
        <dbReference type="ARBA" id="ARBA00022730"/>
    </source>
</evidence>
<comment type="function">
    <text evidence="6">Binds directly to 16S ribosomal RNA.</text>
</comment>
<organism evidence="7 8">
    <name type="scientific">Candidatus Roizmanbacteria bacterium RIFCSPLOWO2_02_FULL_36_11</name>
    <dbReference type="NCBI Taxonomy" id="1802071"/>
    <lineage>
        <taxon>Bacteria</taxon>
        <taxon>Candidatus Roizmaniibacteriota</taxon>
    </lineage>
</organism>
<reference evidence="7 8" key="1">
    <citation type="journal article" date="2016" name="Nat. Commun.">
        <title>Thousands of microbial genomes shed light on interconnected biogeochemical processes in an aquifer system.</title>
        <authorList>
            <person name="Anantharaman K."/>
            <person name="Brown C.T."/>
            <person name="Hug L.A."/>
            <person name="Sharon I."/>
            <person name="Castelle C.J."/>
            <person name="Probst A.J."/>
            <person name="Thomas B.C."/>
            <person name="Singh A."/>
            <person name="Wilkins M.J."/>
            <person name="Karaoz U."/>
            <person name="Brodie E.L."/>
            <person name="Williams K.H."/>
            <person name="Hubbard S.S."/>
            <person name="Banfield J.F."/>
        </authorList>
    </citation>
    <scope>NUCLEOTIDE SEQUENCE [LARGE SCALE GENOMIC DNA]</scope>
</reference>
<dbReference type="GO" id="GO:0003735">
    <property type="term" value="F:structural constituent of ribosome"/>
    <property type="evidence" value="ECO:0007669"/>
    <property type="project" value="InterPro"/>
</dbReference>
<dbReference type="SUPFAM" id="SSF46992">
    <property type="entry name" value="Ribosomal protein S20"/>
    <property type="match status" value="1"/>
</dbReference>
<dbReference type="AlphaFoldDB" id="A0A1F7JIA0"/>
<keyword evidence="2 6" id="KW-0694">RNA-binding</keyword>
<dbReference type="GO" id="GO:0019843">
    <property type="term" value="F:rRNA binding"/>
    <property type="evidence" value="ECO:0007669"/>
    <property type="project" value="UniProtKB-UniRule"/>
</dbReference>
<keyword evidence="3 6" id="KW-0689">Ribosomal protein</keyword>
<dbReference type="InterPro" id="IPR036510">
    <property type="entry name" value="Ribosomal_bS20_sf"/>
</dbReference>
<dbReference type="GO" id="GO:0005840">
    <property type="term" value="C:ribosome"/>
    <property type="evidence" value="ECO:0007669"/>
    <property type="project" value="UniProtKB-KW"/>
</dbReference>
<keyword evidence="4 6" id="KW-0687">Ribonucleoprotein</keyword>
<protein>
    <recommendedName>
        <fullName evidence="5 6">Small ribosomal subunit protein bS20</fullName>
    </recommendedName>
</protein>
<dbReference type="GO" id="GO:1990904">
    <property type="term" value="C:ribonucleoprotein complex"/>
    <property type="evidence" value="ECO:0007669"/>
    <property type="project" value="UniProtKB-KW"/>
</dbReference>
<dbReference type="Pfam" id="PF01649">
    <property type="entry name" value="Ribosomal_S20p"/>
    <property type="match status" value="1"/>
</dbReference>
<dbReference type="InterPro" id="IPR002583">
    <property type="entry name" value="Ribosomal_bS20"/>
</dbReference>
<evidence type="ECO:0000256" key="4">
    <source>
        <dbReference type="ARBA" id="ARBA00023274"/>
    </source>
</evidence>
<dbReference type="NCBIfam" id="TIGR00029">
    <property type="entry name" value="S20"/>
    <property type="match status" value="1"/>
</dbReference>
<dbReference type="Gene3D" id="1.20.58.110">
    <property type="entry name" value="Ribosomal protein S20"/>
    <property type="match status" value="1"/>
</dbReference>
<evidence type="ECO:0000256" key="2">
    <source>
        <dbReference type="ARBA" id="ARBA00022884"/>
    </source>
</evidence>
<accession>A0A1F7JIA0</accession>
<gene>
    <name evidence="6" type="primary">rpsT</name>
    <name evidence="7" type="ORF">A3H78_04565</name>
</gene>
<comment type="similarity">
    <text evidence="6">Belongs to the bacterial ribosomal protein bS20 family.</text>
</comment>
<comment type="caution">
    <text evidence="7">The sequence shown here is derived from an EMBL/GenBank/DDBJ whole genome shotgun (WGS) entry which is preliminary data.</text>
</comment>
<evidence type="ECO:0000256" key="5">
    <source>
        <dbReference type="ARBA" id="ARBA00035136"/>
    </source>
</evidence>
<dbReference type="GO" id="GO:0006412">
    <property type="term" value="P:translation"/>
    <property type="evidence" value="ECO:0007669"/>
    <property type="project" value="UniProtKB-UniRule"/>
</dbReference>
<dbReference type="Proteomes" id="UP000177418">
    <property type="component" value="Unassembled WGS sequence"/>
</dbReference>
<evidence type="ECO:0000256" key="6">
    <source>
        <dbReference type="HAMAP-Rule" id="MF_00500"/>
    </source>
</evidence>
<name>A0A1F7JIA0_9BACT</name>
<dbReference type="EMBL" id="MGAV01000007">
    <property type="protein sequence ID" value="OGK55344.1"/>
    <property type="molecule type" value="Genomic_DNA"/>
</dbReference>
<proteinExistence type="inferred from homology"/>
<dbReference type="HAMAP" id="MF_00500">
    <property type="entry name" value="Ribosomal_bS20"/>
    <property type="match status" value="1"/>
</dbReference>
<sequence length="77" mass="8860">MPIIKSAKKKLRQDKKRRILNLGYKKKYKDLLKEAKTNKNTENIKKAVSSIDKAVKKGIIHANKAARLKSQITKKTK</sequence>
<evidence type="ECO:0000256" key="3">
    <source>
        <dbReference type="ARBA" id="ARBA00022980"/>
    </source>
</evidence>
<keyword evidence="1 6" id="KW-0699">rRNA-binding</keyword>
<evidence type="ECO:0000313" key="8">
    <source>
        <dbReference type="Proteomes" id="UP000177418"/>
    </source>
</evidence>